<evidence type="ECO:0000256" key="8">
    <source>
        <dbReference type="NCBIfam" id="TIGR01034"/>
    </source>
</evidence>
<evidence type="ECO:0000259" key="12">
    <source>
        <dbReference type="Pfam" id="PF02773"/>
    </source>
</evidence>
<evidence type="ECO:0000256" key="2">
    <source>
        <dbReference type="ARBA" id="ARBA00022679"/>
    </source>
</evidence>
<evidence type="ECO:0000256" key="5">
    <source>
        <dbReference type="ARBA" id="ARBA00022840"/>
    </source>
</evidence>
<reference evidence="13 14" key="1">
    <citation type="submission" date="2015-03" db="EMBL/GenBank/DDBJ databases">
        <title>Genome assembly of Sandaracinus amylolyticus DSM 53668.</title>
        <authorList>
            <person name="Sharma G."/>
            <person name="Subramanian S."/>
        </authorList>
    </citation>
    <scope>NUCLEOTIDE SEQUENCE [LARGE SCALE GENOMIC DNA]</scope>
    <source>
        <strain evidence="13 14">DSM 53668</strain>
    </source>
</reference>
<keyword evidence="3" id="KW-0479">Metal-binding</keyword>
<dbReference type="GO" id="GO:0005524">
    <property type="term" value="F:ATP binding"/>
    <property type="evidence" value="ECO:0007669"/>
    <property type="project" value="UniProtKB-KW"/>
</dbReference>
<gene>
    <name evidence="13" type="ORF">DB32_007373</name>
</gene>
<dbReference type="GO" id="GO:0006730">
    <property type="term" value="P:one-carbon metabolic process"/>
    <property type="evidence" value="ECO:0007669"/>
    <property type="project" value="UniProtKB-KW"/>
</dbReference>
<dbReference type="GO" id="GO:0046872">
    <property type="term" value="F:metal ion binding"/>
    <property type="evidence" value="ECO:0007669"/>
    <property type="project" value="UniProtKB-KW"/>
</dbReference>
<dbReference type="NCBIfam" id="TIGR01034">
    <property type="entry name" value="metK"/>
    <property type="match status" value="1"/>
</dbReference>
<evidence type="ECO:0000256" key="6">
    <source>
        <dbReference type="ARBA" id="ARBA00022842"/>
    </source>
</evidence>
<evidence type="ECO:0000259" key="10">
    <source>
        <dbReference type="Pfam" id="PF00438"/>
    </source>
</evidence>
<dbReference type="GO" id="GO:0006556">
    <property type="term" value="P:S-adenosylmethionine biosynthetic process"/>
    <property type="evidence" value="ECO:0007669"/>
    <property type="project" value="UniProtKB-UniRule"/>
</dbReference>
<proteinExistence type="inferred from homology"/>
<dbReference type="KEGG" id="samy:DB32_007373"/>
<evidence type="ECO:0000313" key="13">
    <source>
        <dbReference type="EMBL" id="AKF10224.1"/>
    </source>
</evidence>
<evidence type="ECO:0000259" key="11">
    <source>
        <dbReference type="Pfam" id="PF02772"/>
    </source>
</evidence>
<keyword evidence="7" id="KW-0630">Potassium</keyword>
<comment type="similarity">
    <text evidence="9">Belongs to the AdoMet synthase family.</text>
</comment>
<dbReference type="InterPro" id="IPR022630">
    <property type="entry name" value="S-AdoMet_synt_C"/>
</dbReference>
<dbReference type="EMBL" id="CP011125">
    <property type="protein sequence ID" value="AKF10224.1"/>
    <property type="molecule type" value="Genomic_DNA"/>
</dbReference>
<evidence type="ECO:0000256" key="3">
    <source>
        <dbReference type="ARBA" id="ARBA00022723"/>
    </source>
</evidence>
<dbReference type="RefSeq" id="WP_053237207.1">
    <property type="nucleotide sequence ID" value="NZ_CP011125.1"/>
</dbReference>
<dbReference type="InterPro" id="IPR022636">
    <property type="entry name" value="S-AdoMet_synthetase_sfam"/>
</dbReference>
<dbReference type="SUPFAM" id="SSF55973">
    <property type="entry name" value="S-adenosylmethionine synthetase"/>
    <property type="match status" value="3"/>
</dbReference>
<dbReference type="Pfam" id="PF02773">
    <property type="entry name" value="S-AdoMet_synt_C"/>
    <property type="match status" value="1"/>
</dbReference>
<dbReference type="STRING" id="927083.DB32_007373"/>
<evidence type="ECO:0000256" key="9">
    <source>
        <dbReference type="RuleBase" id="RU004462"/>
    </source>
</evidence>
<name>A0A0F6SHC9_9BACT</name>
<dbReference type="PIRSF" id="PIRSF000497">
    <property type="entry name" value="MAT"/>
    <property type="match status" value="1"/>
</dbReference>
<dbReference type="OrthoDB" id="9801686at2"/>
<keyword evidence="5" id="KW-0067">ATP-binding</keyword>
<keyword evidence="4" id="KW-0547">Nucleotide-binding</keyword>
<dbReference type="EC" id="2.5.1.6" evidence="8"/>
<dbReference type="AlphaFoldDB" id="A0A0F6SHC9"/>
<organism evidence="13 14">
    <name type="scientific">Sandaracinus amylolyticus</name>
    <dbReference type="NCBI Taxonomy" id="927083"/>
    <lineage>
        <taxon>Bacteria</taxon>
        <taxon>Pseudomonadati</taxon>
        <taxon>Myxococcota</taxon>
        <taxon>Polyangia</taxon>
        <taxon>Polyangiales</taxon>
        <taxon>Sandaracinaceae</taxon>
        <taxon>Sandaracinus</taxon>
    </lineage>
</organism>
<evidence type="ECO:0000313" key="14">
    <source>
        <dbReference type="Proteomes" id="UP000034883"/>
    </source>
</evidence>
<dbReference type="GO" id="GO:0004478">
    <property type="term" value="F:methionine adenosyltransferase activity"/>
    <property type="evidence" value="ECO:0007669"/>
    <property type="project" value="UniProtKB-UniRule"/>
</dbReference>
<keyword evidence="2" id="KW-0808">Transferase</keyword>
<evidence type="ECO:0000256" key="1">
    <source>
        <dbReference type="ARBA" id="ARBA00022563"/>
    </source>
</evidence>
<dbReference type="Pfam" id="PF00438">
    <property type="entry name" value="S-AdoMet_synt_N"/>
    <property type="match status" value="1"/>
</dbReference>
<sequence>MQSGFVFSSESVSEGHPDKLCDRISDAVVGHYLRLDPRARVVAECAISTGIVFVSVRARSRASSVDVVDVVRATIRGIGYRDPALDADRCAVMTSIAEVPPAWRSGERVSPPLDDDEIDELTAQDQATVFGYACRQTPELMPLPIALAHALVRRMDVLRHRGDLPELDADAKVQVSIEYAERRPRRVHAITLLASQQSDGDGLTRRLERHLRERVIEPVFAEREIRPDAHTRIAVNPDGPIVHGGPAHHAGLTGRKTAVDTYGEYARHSGAALSGKDPSRIDRSGAYAARHAAKNVVAAGLADQCEIALTYGIGLADPVSVQVETWGTATIPEDELAARVLRAIDLRVGAILQRLALRRLAQRDERGFYPALATYGHFGREDLRAPWEVLDAVDALRAS</sequence>
<keyword evidence="14" id="KW-1185">Reference proteome</keyword>
<evidence type="ECO:0000256" key="4">
    <source>
        <dbReference type="ARBA" id="ARBA00022741"/>
    </source>
</evidence>
<dbReference type="InterPro" id="IPR002133">
    <property type="entry name" value="S-AdoMet_synthetase"/>
</dbReference>
<dbReference type="PANTHER" id="PTHR11964">
    <property type="entry name" value="S-ADENOSYLMETHIONINE SYNTHETASE"/>
    <property type="match status" value="1"/>
</dbReference>
<dbReference type="InterPro" id="IPR022628">
    <property type="entry name" value="S-AdoMet_synt_N"/>
</dbReference>
<dbReference type="Gene3D" id="3.30.300.10">
    <property type="match status" value="3"/>
</dbReference>
<dbReference type="Pfam" id="PF02772">
    <property type="entry name" value="S-AdoMet_synt_M"/>
    <property type="match status" value="1"/>
</dbReference>
<feature type="domain" description="S-adenosylmethionine synthetase central" evidence="11">
    <location>
        <begin position="121"/>
        <end position="239"/>
    </location>
</feature>
<dbReference type="InterPro" id="IPR022629">
    <property type="entry name" value="S-AdoMet_synt_central"/>
</dbReference>
<protein>
    <recommendedName>
        <fullName evidence="8">Methionine adenosyltransferase</fullName>
        <ecNumber evidence="8">2.5.1.6</ecNumber>
    </recommendedName>
</protein>
<feature type="domain" description="S-adenosylmethionine synthetase C-terminal" evidence="12">
    <location>
        <begin position="244"/>
        <end position="388"/>
    </location>
</feature>
<dbReference type="CDD" id="cd18079">
    <property type="entry name" value="S-AdoMet_synt"/>
    <property type="match status" value="1"/>
</dbReference>
<keyword evidence="6" id="KW-0460">Magnesium</keyword>
<dbReference type="Proteomes" id="UP000034883">
    <property type="component" value="Chromosome"/>
</dbReference>
<accession>A0A0F6SHC9</accession>
<evidence type="ECO:0000256" key="7">
    <source>
        <dbReference type="ARBA" id="ARBA00022958"/>
    </source>
</evidence>
<feature type="domain" description="S-adenosylmethionine synthetase N-terminal" evidence="10">
    <location>
        <begin position="5"/>
        <end position="98"/>
    </location>
</feature>
<keyword evidence="1" id="KW-0554">One-carbon metabolism</keyword>